<dbReference type="Pfam" id="PF00884">
    <property type="entry name" value="Sulfatase"/>
    <property type="match status" value="1"/>
</dbReference>
<evidence type="ECO:0000256" key="2">
    <source>
        <dbReference type="ARBA" id="ARBA00022801"/>
    </source>
</evidence>
<protein>
    <recommendedName>
        <fullName evidence="3">Sulfatase N-terminal domain-containing protein</fullName>
    </recommendedName>
</protein>
<dbReference type="GO" id="GO:0004065">
    <property type="term" value="F:arylsulfatase activity"/>
    <property type="evidence" value="ECO:0007669"/>
    <property type="project" value="TreeGrafter"/>
</dbReference>
<feature type="non-terminal residue" evidence="4">
    <location>
        <position position="339"/>
    </location>
</feature>
<feature type="non-terminal residue" evidence="4">
    <location>
        <position position="1"/>
    </location>
</feature>
<feature type="domain" description="Sulfatase N-terminal" evidence="3">
    <location>
        <begin position="4"/>
        <end position="204"/>
    </location>
</feature>
<evidence type="ECO:0000259" key="3">
    <source>
        <dbReference type="Pfam" id="PF00884"/>
    </source>
</evidence>
<dbReference type="EMBL" id="UINC01109966">
    <property type="protein sequence ID" value="SVC77158.1"/>
    <property type="molecule type" value="Genomic_DNA"/>
</dbReference>
<dbReference type="PANTHER" id="PTHR42693:SF53">
    <property type="entry name" value="ENDO-4-O-SULFATASE"/>
    <property type="match status" value="1"/>
</dbReference>
<proteinExistence type="inferred from homology"/>
<sequence length="339" mass="38523">IEWGSKAFFDRSYFENEAGPTSYEGWAPTVETDLSIRFIEQHLDKRPDDPFALFISWRPPHWPYKSYPEAFDTYDADTVDLPGNVPVQMADFARREIADYYGNCSALDAEMGRLDAALDRLGITENTIVVYTSDHGDHLSSHGYGKPGDSWLHHSMRASKSTPYEESIHVPFVIRWPGHTPPGTRSNSFFGAIDLVPSFLGACGASIPDCMQGRDVSTLWDGGSSPDLEHAPGGSESAYLINMANGWPNRYGWVGRWRGVRTSRYTYARWYQNERGPWLFDRAVDPLEMMNLAESREGREAVEEMEERLHSWMDATHDPFEYGKRGTRGFIEVGQEWAD</sequence>
<dbReference type="Gene3D" id="3.30.1120.10">
    <property type="match status" value="1"/>
</dbReference>
<evidence type="ECO:0000256" key="1">
    <source>
        <dbReference type="ARBA" id="ARBA00008779"/>
    </source>
</evidence>
<accession>A0A382PWZ5</accession>
<dbReference type="InterPro" id="IPR050738">
    <property type="entry name" value="Sulfatase"/>
</dbReference>
<dbReference type="AlphaFoldDB" id="A0A382PWZ5"/>
<reference evidence="4" key="1">
    <citation type="submission" date="2018-05" db="EMBL/GenBank/DDBJ databases">
        <authorList>
            <person name="Lanie J.A."/>
            <person name="Ng W.-L."/>
            <person name="Kazmierczak K.M."/>
            <person name="Andrzejewski T.M."/>
            <person name="Davidsen T.M."/>
            <person name="Wayne K.J."/>
            <person name="Tettelin H."/>
            <person name="Glass J.I."/>
            <person name="Rusch D."/>
            <person name="Podicherti R."/>
            <person name="Tsui H.-C.T."/>
            <person name="Winkler M.E."/>
        </authorList>
    </citation>
    <scope>NUCLEOTIDE SEQUENCE</scope>
</reference>
<dbReference type="Gene3D" id="3.40.720.10">
    <property type="entry name" value="Alkaline Phosphatase, subunit A"/>
    <property type="match status" value="1"/>
</dbReference>
<dbReference type="SUPFAM" id="SSF53649">
    <property type="entry name" value="Alkaline phosphatase-like"/>
    <property type="match status" value="1"/>
</dbReference>
<organism evidence="4">
    <name type="scientific">marine metagenome</name>
    <dbReference type="NCBI Taxonomy" id="408172"/>
    <lineage>
        <taxon>unclassified sequences</taxon>
        <taxon>metagenomes</taxon>
        <taxon>ecological metagenomes</taxon>
    </lineage>
</organism>
<keyword evidence="2" id="KW-0378">Hydrolase</keyword>
<evidence type="ECO:0000313" key="4">
    <source>
        <dbReference type="EMBL" id="SVC77158.1"/>
    </source>
</evidence>
<dbReference type="PANTHER" id="PTHR42693">
    <property type="entry name" value="ARYLSULFATASE FAMILY MEMBER"/>
    <property type="match status" value="1"/>
</dbReference>
<name>A0A382PWZ5_9ZZZZ</name>
<dbReference type="InterPro" id="IPR000917">
    <property type="entry name" value="Sulfatase_N"/>
</dbReference>
<gene>
    <name evidence="4" type="ORF">METZ01_LOCUS330012</name>
</gene>
<dbReference type="InterPro" id="IPR017850">
    <property type="entry name" value="Alkaline_phosphatase_core_sf"/>
</dbReference>
<comment type="similarity">
    <text evidence="1">Belongs to the sulfatase family.</text>
</comment>